<dbReference type="EMBL" id="CP006018">
    <property type="protein sequence ID" value="AIC91412.1"/>
    <property type="molecule type" value="Genomic_DNA"/>
</dbReference>
<keyword evidence="2" id="KW-1185">Reference proteome</keyword>
<evidence type="ECO:0008006" key="3">
    <source>
        <dbReference type="Google" id="ProtNLM"/>
    </source>
</evidence>
<evidence type="ECO:0000313" key="1">
    <source>
        <dbReference type="EMBL" id="AIC91412.1"/>
    </source>
</evidence>
<organism evidence="1 2">
    <name type="scientific">Bifidobacterium [indicum] DSM 20214 = LMG 11587</name>
    <dbReference type="NCBI Taxonomy" id="1341694"/>
    <lineage>
        <taxon>Bacteria</taxon>
        <taxon>Bacillati</taxon>
        <taxon>Actinomycetota</taxon>
        <taxon>Actinomycetes</taxon>
        <taxon>Bifidobacteriales</taxon>
        <taxon>Bifidobacteriaceae</taxon>
        <taxon>Bifidobacterium</taxon>
    </lineage>
</organism>
<dbReference type="KEGG" id="bii:BINDI_0126"/>
<evidence type="ECO:0000313" key="2">
    <source>
        <dbReference type="Proteomes" id="UP000028569"/>
    </source>
</evidence>
<dbReference type="RefSeq" id="WP_033491317.1">
    <property type="nucleotide sequence ID" value="NZ_CP006018.1"/>
</dbReference>
<dbReference type="HOGENOM" id="CLU_948868_0_0_11"/>
<proteinExistence type="predicted"/>
<dbReference type="AlphaFoldDB" id="A0A087VSS8"/>
<reference evidence="1 2" key="1">
    <citation type="journal article" date="2014" name="Appl. Environ. Microbiol.">
        <title>Genomic encyclopedia of type strains of the genus Bifidobacterium.</title>
        <authorList>
            <person name="Milani C."/>
            <person name="Lugli G.A."/>
            <person name="Duranti S."/>
            <person name="Turroni F."/>
            <person name="Bottacini F."/>
            <person name="Mangifesta M."/>
            <person name="Sanchez B."/>
            <person name="Viappiani A."/>
            <person name="Mancabelli L."/>
            <person name="Taminiau B."/>
            <person name="Delcenserie V."/>
            <person name="Barrangou R."/>
            <person name="Margolles A."/>
            <person name="van Sinderen D."/>
            <person name="Ventura M."/>
        </authorList>
    </citation>
    <scope>NUCLEOTIDE SEQUENCE [LARGE SCALE GENOMIC DNA]</scope>
    <source>
        <strain evidence="1 2">LMG 11587</strain>
    </source>
</reference>
<dbReference type="OrthoDB" id="3227458at2"/>
<dbReference type="Proteomes" id="UP000028569">
    <property type="component" value="Chromosome"/>
</dbReference>
<protein>
    <recommendedName>
        <fullName evidence="3">ATP-grasp domain-containing protein</fullName>
    </recommendedName>
</protein>
<sequence length="308" mass="33526">MRSTCHVVSHDGWIARTIRQALPSDTAWDLVRHDGLAPTRDLGDNDALWIDPGLLIAQNAWLESLGRPPMTLMAPPADCLGGLGEGLLGRRVMVACAGEVRQWRHPPAGLGDRPWSQIAGGRVPAFRAARRTLSQLRQDLAEAPDDARIQISRHIDDIDQEWRVVVLGGRAVASSGYCRHIGSDDHDIITVFDEASFDPNLRAPAEETAVHAAALGGMDAVCIDLAFPASSSPNRAPELMHPFVLEVNPAWCCSPYDYGQAGMAGFLAAIAAGRRPEGTHLAGAVPYNPDPWMADQFRNRYRSYWGKA</sequence>
<name>A0A087VSS8_9BIFI</name>
<gene>
    <name evidence="1" type="ORF">BINDI_0126</name>
</gene>
<accession>A0A087VSS8</accession>